<dbReference type="InParanoid" id="A0A0C3BKJ1"/>
<gene>
    <name evidence="1" type="ORF">PILCRDRAFT_815388</name>
</gene>
<reference evidence="2" key="2">
    <citation type="submission" date="2015-01" db="EMBL/GenBank/DDBJ databases">
        <title>Evolutionary Origins and Diversification of the Mycorrhizal Mutualists.</title>
        <authorList>
            <consortium name="DOE Joint Genome Institute"/>
            <consortium name="Mycorrhizal Genomics Consortium"/>
            <person name="Kohler A."/>
            <person name="Kuo A."/>
            <person name="Nagy L.G."/>
            <person name="Floudas D."/>
            <person name="Copeland A."/>
            <person name="Barry K.W."/>
            <person name="Cichocki N."/>
            <person name="Veneault-Fourrey C."/>
            <person name="LaButti K."/>
            <person name="Lindquist E.A."/>
            <person name="Lipzen A."/>
            <person name="Lundell T."/>
            <person name="Morin E."/>
            <person name="Murat C."/>
            <person name="Riley R."/>
            <person name="Ohm R."/>
            <person name="Sun H."/>
            <person name="Tunlid A."/>
            <person name="Henrissat B."/>
            <person name="Grigoriev I.V."/>
            <person name="Hibbett D.S."/>
            <person name="Martin F."/>
        </authorList>
    </citation>
    <scope>NUCLEOTIDE SEQUENCE [LARGE SCALE GENOMIC DNA]</scope>
    <source>
        <strain evidence="2">F 1598</strain>
    </source>
</reference>
<evidence type="ECO:0000313" key="2">
    <source>
        <dbReference type="Proteomes" id="UP000054166"/>
    </source>
</evidence>
<dbReference type="HOGENOM" id="CLU_2307094_0_0_1"/>
<name>A0A0C3BKJ1_PILCF</name>
<dbReference type="AlphaFoldDB" id="A0A0C3BKJ1"/>
<sequence length="100" mass="11388">MVQGWRGKYDSIQGHQLCKKILARYVTYDPHDYILDAVHPVIDGFNLLATTPTGLGKTGLLSEKLLRTKVWQLGTRSCQLPRLCKKEHRWSASANSFRCT</sequence>
<evidence type="ECO:0000313" key="1">
    <source>
        <dbReference type="EMBL" id="KIM86933.1"/>
    </source>
</evidence>
<reference evidence="1 2" key="1">
    <citation type="submission" date="2014-04" db="EMBL/GenBank/DDBJ databases">
        <authorList>
            <consortium name="DOE Joint Genome Institute"/>
            <person name="Kuo A."/>
            <person name="Tarkka M."/>
            <person name="Buscot F."/>
            <person name="Kohler A."/>
            <person name="Nagy L.G."/>
            <person name="Floudas D."/>
            <person name="Copeland A."/>
            <person name="Barry K.W."/>
            <person name="Cichocki N."/>
            <person name="Veneault-Fourrey C."/>
            <person name="LaButti K."/>
            <person name="Lindquist E.A."/>
            <person name="Lipzen A."/>
            <person name="Lundell T."/>
            <person name="Morin E."/>
            <person name="Murat C."/>
            <person name="Sun H."/>
            <person name="Tunlid A."/>
            <person name="Henrissat B."/>
            <person name="Grigoriev I.V."/>
            <person name="Hibbett D.S."/>
            <person name="Martin F."/>
            <person name="Nordberg H.P."/>
            <person name="Cantor M.N."/>
            <person name="Hua S.X."/>
        </authorList>
    </citation>
    <scope>NUCLEOTIDE SEQUENCE [LARGE SCALE GENOMIC DNA]</scope>
    <source>
        <strain evidence="1 2">F 1598</strain>
    </source>
</reference>
<dbReference type="EMBL" id="KN832980">
    <property type="protein sequence ID" value="KIM86933.1"/>
    <property type="molecule type" value="Genomic_DNA"/>
</dbReference>
<protein>
    <recommendedName>
        <fullName evidence="3">DEAD/DEAH box helicase domain-containing protein</fullName>
    </recommendedName>
</protein>
<accession>A0A0C3BKJ1</accession>
<keyword evidence="2" id="KW-1185">Reference proteome</keyword>
<evidence type="ECO:0008006" key="3">
    <source>
        <dbReference type="Google" id="ProtNLM"/>
    </source>
</evidence>
<proteinExistence type="predicted"/>
<dbReference type="Proteomes" id="UP000054166">
    <property type="component" value="Unassembled WGS sequence"/>
</dbReference>
<organism evidence="1 2">
    <name type="scientific">Piloderma croceum (strain F 1598)</name>
    <dbReference type="NCBI Taxonomy" id="765440"/>
    <lineage>
        <taxon>Eukaryota</taxon>
        <taxon>Fungi</taxon>
        <taxon>Dikarya</taxon>
        <taxon>Basidiomycota</taxon>
        <taxon>Agaricomycotina</taxon>
        <taxon>Agaricomycetes</taxon>
        <taxon>Agaricomycetidae</taxon>
        <taxon>Atheliales</taxon>
        <taxon>Atheliaceae</taxon>
        <taxon>Piloderma</taxon>
    </lineage>
</organism>